<dbReference type="InterPro" id="IPR051684">
    <property type="entry name" value="Electron_Trans/Redox"/>
</dbReference>
<dbReference type="InterPro" id="IPR032879">
    <property type="entry name" value="FixG_C"/>
</dbReference>
<dbReference type="GO" id="GO:0051539">
    <property type="term" value="F:4 iron, 4 sulfur cluster binding"/>
    <property type="evidence" value="ECO:0007669"/>
    <property type="project" value="UniProtKB-KW"/>
</dbReference>
<keyword evidence="8" id="KW-1133">Transmembrane helix</keyword>
<evidence type="ECO:0000256" key="4">
    <source>
        <dbReference type="ARBA" id="ARBA00022982"/>
    </source>
</evidence>
<dbReference type="Pfam" id="PF11614">
    <property type="entry name" value="FixG_C"/>
    <property type="match status" value="1"/>
</dbReference>
<protein>
    <submittedName>
        <fullName evidence="10">Ferredoxin</fullName>
    </submittedName>
</protein>
<keyword evidence="6" id="KW-0411">Iron-sulfur</keyword>
<evidence type="ECO:0000256" key="8">
    <source>
        <dbReference type="SAM" id="Phobius"/>
    </source>
</evidence>
<dbReference type="GO" id="GO:0046872">
    <property type="term" value="F:metal ion binding"/>
    <property type="evidence" value="ECO:0007669"/>
    <property type="project" value="UniProtKB-KW"/>
</dbReference>
<dbReference type="Gene3D" id="1.10.1060.10">
    <property type="entry name" value="Alpha-helical ferredoxin"/>
    <property type="match status" value="1"/>
</dbReference>
<reference evidence="10 11" key="1">
    <citation type="journal article" date="2014" name="Int. J. Syst. Evol. Microbiol.">
        <title>Complete genome sequence of Corynebacterium casei LMG S-19264T (=DSM 44701T), isolated from a smear-ripened cheese.</title>
        <authorList>
            <consortium name="US DOE Joint Genome Institute (JGI-PGF)"/>
            <person name="Walter F."/>
            <person name="Albersmeier A."/>
            <person name="Kalinowski J."/>
            <person name="Ruckert C."/>
        </authorList>
    </citation>
    <scope>NUCLEOTIDE SEQUENCE [LARGE SCALE GENOMIC DNA]</scope>
    <source>
        <strain evidence="10 11">CGMCC 1.7286</strain>
    </source>
</reference>
<evidence type="ECO:0000256" key="3">
    <source>
        <dbReference type="ARBA" id="ARBA00022723"/>
    </source>
</evidence>
<dbReference type="PANTHER" id="PTHR30176">
    <property type="entry name" value="FERREDOXIN-TYPE PROTEIN NAPH"/>
    <property type="match status" value="1"/>
</dbReference>
<feature type="transmembrane region" description="Helical" evidence="8">
    <location>
        <begin position="204"/>
        <end position="221"/>
    </location>
</feature>
<evidence type="ECO:0000259" key="9">
    <source>
        <dbReference type="PROSITE" id="PS51379"/>
    </source>
</evidence>
<feature type="transmembrane region" description="Helical" evidence="8">
    <location>
        <begin position="95"/>
        <end position="119"/>
    </location>
</feature>
<evidence type="ECO:0000256" key="5">
    <source>
        <dbReference type="ARBA" id="ARBA00023004"/>
    </source>
</evidence>
<keyword evidence="5" id="KW-0408">Iron</keyword>
<dbReference type="SUPFAM" id="SSF54862">
    <property type="entry name" value="4Fe-4S ferredoxins"/>
    <property type="match status" value="1"/>
</dbReference>
<dbReference type="InterPro" id="IPR014116">
    <property type="entry name" value="Cyt_c_oxidase_cbb3_FixG"/>
</dbReference>
<comment type="caution">
    <text evidence="10">The sequence shown here is derived from an EMBL/GenBank/DDBJ whole genome shotgun (WGS) entry which is preliminary data.</text>
</comment>
<keyword evidence="2" id="KW-0004">4Fe-4S</keyword>
<accession>A0A917Z709</accession>
<evidence type="ECO:0000256" key="6">
    <source>
        <dbReference type="ARBA" id="ARBA00023014"/>
    </source>
</evidence>
<keyword evidence="8" id="KW-0472">Membrane</keyword>
<feature type="transmembrane region" description="Helical" evidence="8">
    <location>
        <begin position="342"/>
        <end position="361"/>
    </location>
</feature>
<dbReference type="PROSITE" id="PS00198">
    <property type="entry name" value="4FE4S_FER_1"/>
    <property type="match status" value="1"/>
</dbReference>
<dbReference type="Pfam" id="PF13746">
    <property type="entry name" value="Fer4_18"/>
    <property type="match status" value="1"/>
</dbReference>
<keyword evidence="4" id="KW-0249">Electron transport</keyword>
<dbReference type="InterPro" id="IPR017900">
    <property type="entry name" value="4Fe4S_Fe_S_CS"/>
</dbReference>
<dbReference type="Gene3D" id="2.60.40.10">
    <property type="entry name" value="Immunoglobulins"/>
    <property type="match status" value="1"/>
</dbReference>
<gene>
    <name evidence="10" type="ORF">GCM10011348_01420</name>
</gene>
<proteinExistence type="predicted"/>
<sequence>MGMDQIPVKDVTPRSKSGGESVETYDLYAKREHIYVKYYKGLFKNLRTAAGFMMLAMFFGFSWLQWDGRQAVLFDLPNRQFHVFGTTFWPQDFMLLSWLLIILAFLLFFVTVFAGRLWCGYACPQFVWTWFFIWAERITEGDRNKRMKLDKAPWSREKFLRKTAKHALWLVIAIATSIAFVGYFSPIRELVPNVFAWNLGPWETWWLGFFAVATYGNAGWLREQVCIYMCPYARFQSVMFDQDTLVISYDEKRGEHRGSRKKGSDYKAQGLGDCIDCGNCVHVCPVGIDIRDGLQYECVACGACIDACDDIMDRMNYPRGLIRYTTEHALEGNRTKLFRPRLIGYFAVLMVMIIAFGYTLVSRVPLEVDVLRDRGQLFTRTPDGLIENSYTLKLANKEQRDHRYRITVTGLDGIQMVTASEVPVSAGDLIDVPVRLQINPKWLSRPNYEIHFRVEALDGEGISLETESRFIGPTSGL</sequence>
<keyword evidence="8" id="KW-0812">Transmembrane</keyword>
<organism evidence="10 11">
    <name type="scientific">Marinobacterium nitratireducens</name>
    <dbReference type="NCBI Taxonomy" id="518897"/>
    <lineage>
        <taxon>Bacteria</taxon>
        <taxon>Pseudomonadati</taxon>
        <taxon>Pseudomonadota</taxon>
        <taxon>Gammaproteobacteria</taxon>
        <taxon>Oceanospirillales</taxon>
        <taxon>Oceanospirillaceae</taxon>
        <taxon>Marinobacterium</taxon>
    </lineage>
</organism>
<dbReference type="InterPro" id="IPR017896">
    <property type="entry name" value="4Fe4S_Fe-S-bd"/>
</dbReference>
<evidence type="ECO:0000313" key="11">
    <source>
        <dbReference type="Proteomes" id="UP000599578"/>
    </source>
</evidence>
<feature type="region of interest" description="Disordered" evidence="7">
    <location>
        <begin position="1"/>
        <end position="20"/>
    </location>
</feature>
<evidence type="ECO:0000313" key="10">
    <source>
        <dbReference type="EMBL" id="GGO75790.1"/>
    </source>
</evidence>
<feature type="domain" description="4Fe-4S ferredoxin-type" evidence="9">
    <location>
        <begin position="264"/>
        <end position="293"/>
    </location>
</feature>
<feature type="transmembrane region" description="Helical" evidence="8">
    <location>
        <begin position="166"/>
        <end position="184"/>
    </location>
</feature>
<evidence type="ECO:0000256" key="1">
    <source>
        <dbReference type="ARBA" id="ARBA00022448"/>
    </source>
</evidence>
<dbReference type="FunFam" id="1.10.1060.10:FF:000015">
    <property type="entry name" value="Cytochrome c oxidase accessory protein CcoG"/>
    <property type="match status" value="1"/>
</dbReference>
<dbReference type="Proteomes" id="UP000599578">
    <property type="component" value="Unassembled WGS sequence"/>
</dbReference>
<dbReference type="InterPro" id="IPR009051">
    <property type="entry name" value="Helical_ferredxn"/>
</dbReference>
<dbReference type="AlphaFoldDB" id="A0A917Z709"/>
<dbReference type="GO" id="GO:0005886">
    <property type="term" value="C:plasma membrane"/>
    <property type="evidence" value="ECO:0007669"/>
    <property type="project" value="TreeGrafter"/>
</dbReference>
<keyword evidence="11" id="KW-1185">Reference proteome</keyword>
<dbReference type="PANTHER" id="PTHR30176:SF3">
    <property type="entry name" value="FERREDOXIN-TYPE PROTEIN NAPH"/>
    <property type="match status" value="1"/>
</dbReference>
<dbReference type="NCBIfam" id="TIGR02745">
    <property type="entry name" value="ccoG_rdxA_fixG"/>
    <property type="match status" value="1"/>
</dbReference>
<keyword evidence="3" id="KW-0479">Metal-binding</keyword>
<keyword evidence="1" id="KW-0813">Transport</keyword>
<evidence type="ECO:0000256" key="2">
    <source>
        <dbReference type="ARBA" id="ARBA00022485"/>
    </source>
</evidence>
<dbReference type="EMBL" id="BMLT01000001">
    <property type="protein sequence ID" value="GGO75790.1"/>
    <property type="molecule type" value="Genomic_DNA"/>
</dbReference>
<dbReference type="PROSITE" id="PS51379">
    <property type="entry name" value="4FE4S_FER_2"/>
    <property type="match status" value="1"/>
</dbReference>
<name>A0A917Z709_9GAMM</name>
<feature type="transmembrane region" description="Helical" evidence="8">
    <location>
        <begin position="46"/>
        <end position="66"/>
    </location>
</feature>
<evidence type="ECO:0000256" key="7">
    <source>
        <dbReference type="SAM" id="MobiDB-lite"/>
    </source>
</evidence>
<dbReference type="InterPro" id="IPR013783">
    <property type="entry name" value="Ig-like_fold"/>
</dbReference>